<feature type="region of interest" description="Disordered" evidence="1">
    <location>
        <begin position="80"/>
        <end position="103"/>
    </location>
</feature>
<keyword evidence="3" id="KW-1185">Reference proteome</keyword>
<evidence type="ECO:0000313" key="3">
    <source>
        <dbReference type="Proteomes" id="UP001454036"/>
    </source>
</evidence>
<dbReference type="AlphaFoldDB" id="A0AAV3QHV0"/>
<reference evidence="2 3" key="1">
    <citation type="submission" date="2024-01" db="EMBL/GenBank/DDBJ databases">
        <title>The complete chloroplast genome sequence of Lithospermum erythrorhizon: insights into the phylogenetic relationship among Boraginaceae species and the maternal lineages of purple gromwells.</title>
        <authorList>
            <person name="Okada T."/>
            <person name="Watanabe K."/>
        </authorList>
    </citation>
    <scope>NUCLEOTIDE SEQUENCE [LARGE SCALE GENOMIC DNA]</scope>
</reference>
<sequence length="103" mass="11392">MRKRTLEEPIRNHAPIRSVVVVEVKGCMELPPQVLYLPWYNTVVGLSFVNPSSETGITNEDVVGEGPLVEIPIREKDSLKKTHPTIEHISGETLHAEVPDVAG</sequence>
<evidence type="ECO:0000256" key="1">
    <source>
        <dbReference type="SAM" id="MobiDB-lite"/>
    </source>
</evidence>
<dbReference type="EMBL" id="BAABME010004818">
    <property type="protein sequence ID" value="GAA0163669.1"/>
    <property type="molecule type" value="Genomic_DNA"/>
</dbReference>
<organism evidence="2 3">
    <name type="scientific">Lithospermum erythrorhizon</name>
    <name type="common">Purple gromwell</name>
    <name type="synonym">Lithospermum officinale var. erythrorhizon</name>
    <dbReference type="NCBI Taxonomy" id="34254"/>
    <lineage>
        <taxon>Eukaryota</taxon>
        <taxon>Viridiplantae</taxon>
        <taxon>Streptophyta</taxon>
        <taxon>Embryophyta</taxon>
        <taxon>Tracheophyta</taxon>
        <taxon>Spermatophyta</taxon>
        <taxon>Magnoliopsida</taxon>
        <taxon>eudicotyledons</taxon>
        <taxon>Gunneridae</taxon>
        <taxon>Pentapetalae</taxon>
        <taxon>asterids</taxon>
        <taxon>lamiids</taxon>
        <taxon>Boraginales</taxon>
        <taxon>Boraginaceae</taxon>
        <taxon>Boraginoideae</taxon>
        <taxon>Lithospermeae</taxon>
        <taxon>Lithospermum</taxon>
    </lineage>
</organism>
<gene>
    <name evidence="2" type="ORF">LIER_19476</name>
</gene>
<name>A0AAV3QHV0_LITER</name>
<protein>
    <submittedName>
        <fullName evidence="2">Uncharacterized protein</fullName>
    </submittedName>
</protein>
<dbReference type="Proteomes" id="UP001454036">
    <property type="component" value="Unassembled WGS sequence"/>
</dbReference>
<evidence type="ECO:0000313" key="2">
    <source>
        <dbReference type="EMBL" id="GAA0163669.1"/>
    </source>
</evidence>
<accession>A0AAV3QHV0</accession>
<comment type="caution">
    <text evidence="2">The sequence shown here is derived from an EMBL/GenBank/DDBJ whole genome shotgun (WGS) entry which is preliminary data.</text>
</comment>
<proteinExistence type="predicted"/>